<dbReference type="Gene3D" id="3.40.50.1820">
    <property type="entry name" value="alpha/beta hydrolase"/>
    <property type="match status" value="2"/>
</dbReference>
<comment type="caution">
    <text evidence="2">The sequence shown here is derived from an EMBL/GenBank/DDBJ whole genome shotgun (WGS) entry which is preliminary data.</text>
</comment>
<dbReference type="PANTHER" id="PTHR34853:SF1">
    <property type="entry name" value="LIPASE 5"/>
    <property type="match status" value="1"/>
</dbReference>
<dbReference type="PIRSF" id="PIRSF029171">
    <property type="entry name" value="Esterase_LipA"/>
    <property type="match status" value="1"/>
</dbReference>
<dbReference type="EMBL" id="JBHTIR010003651">
    <property type="protein sequence ID" value="MFD0855546.1"/>
    <property type="molecule type" value="Genomic_DNA"/>
</dbReference>
<dbReference type="InterPro" id="IPR005152">
    <property type="entry name" value="Lipase_secreted"/>
</dbReference>
<name>A0ABW3CLX7_9ACTN</name>
<evidence type="ECO:0000256" key="1">
    <source>
        <dbReference type="SAM" id="MobiDB-lite"/>
    </source>
</evidence>
<proteinExistence type="predicted"/>
<sequence length="389" mass="40913">AEPALCDQACQQARAMEARNALPRTGFYDAPDPLPPRPAGTPIRTEPANDNVVEGRPLPATRILYHSRTSKGRDVAASGVVLVPPGTPPEGGWPVVVDAHGTSGIGRNCAPSLMRDLYHGDQLSRFLERGWAVVAPDYAGLGTTGRHEFFDKTAATNDVINAMRSAREAIPGLSTRWVVWGHSQGGHAALAVAERQHATPEPGYLGSVVTSPGADLPATMELMATTPGLGVFLALVTAGAKVSQPSLPLGQVLAPPALARLNFGRTHCLPVVSTVYSGISGDQLVRPGALRQPDFARHLADNSVGRKPVGGPVLLLQGEADVVTPRWLADRLATDMCESGSHVDYRTYPGLGHDTHPGQVVGIDDGAMPDILAWTADRFTGEPAPSSCS</sequence>
<evidence type="ECO:0000313" key="2">
    <source>
        <dbReference type="EMBL" id="MFD0855546.1"/>
    </source>
</evidence>
<dbReference type="GO" id="GO:0016787">
    <property type="term" value="F:hydrolase activity"/>
    <property type="evidence" value="ECO:0007669"/>
    <property type="project" value="UniProtKB-KW"/>
</dbReference>
<dbReference type="Pfam" id="PF03583">
    <property type="entry name" value="LIP"/>
    <property type="match status" value="1"/>
</dbReference>
<gene>
    <name evidence="2" type="ORF">ACFQ07_25115</name>
</gene>
<dbReference type="PANTHER" id="PTHR34853">
    <property type="match status" value="1"/>
</dbReference>
<dbReference type="SUPFAM" id="SSF53474">
    <property type="entry name" value="alpha/beta-Hydrolases"/>
    <property type="match status" value="1"/>
</dbReference>
<feature type="region of interest" description="Disordered" evidence="1">
    <location>
        <begin position="26"/>
        <end position="54"/>
    </location>
</feature>
<reference evidence="3" key="1">
    <citation type="journal article" date="2019" name="Int. J. Syst. Evol. Microbiol.">
        <title>The Global Catalogue of Microorganisms (GCM) 10K type strain sequencing project: providing services to taxonomists for standard genome sequencing and annotation.</title>
        <authorList>
            <consortium name="The Broad Institute Genomics Platform"/>
            <consortium name="The Broad Institute Genome Sequencing Center for Infectious Disease"/>
            <person name="Wu L."/>
            <person name="Ma J."/>
        </authorList>
    </citation>
    <scope>NUCLEOTIDE SEQUENCE [LARGE SCALE GENOMIC DNA]</scope>
    <source>
        <strain evidence="3">JCM 31696</strain>
    </source>
</reference>
<accession>A0ABW3CLX7</accession>
<keyword evidence="3" id="KW-1185">Reference proteome</keyword>
<protein>
    <submittedName>
        <fullName evidence="2">Alpha/beta fold hydrolase</fullName>
    </submittedName>
</protein>
<feature type="non-terminal residue" evidence="2">
    <location>
        <position position="1"/>
    </location>
</feature>
<keyword evidence="2" id="KW-0378">Hydrolase</keyword>
<organism evidence="2 3">
    <name type="scientific">Actinomadura adrarensis</name>
    <dbReference type="NCBI Taxonomy" id="1819600"/>
    <lineage>
        <taxon>Bacteria</taxon>
        <taxon>Bacillati</taxon>
        <taxon>Actinomycetota</taxon>
        <taxon>Actinomycetes</taxon>
        <taxon>Streptosporangiales</taxon>
        <taxon>Thermomonosporaceae</taxon>
        <taxon>Actinomadura</taxon>
    </lineage>
</organism>
<evidence type="ECO:0000313" key="3">
    <source>
        <dbReference type="Proteomes" id="UP001597083"/>
    </source>
</evidence>
<dbReference type="InterPro" id="IPR029058">
    <property type="entry name" value="AB_hydrolase_fold"/>
</dbReference>
<dbReference type="Proteomes" id="UP001597083">
    <property type="component" value="Unassembled WGS sequence"/>
</dbReference>